<name>A0A510WBP2_ENTTH</name>
<gene>
    <name evidence="1" type="ORF">ETH01_01680</name>
</gene>
<protein>
    <submittedName>
        <fullName evidence="1">Uncharacterized protein</fullName>
    </submittedName>
</protein>
<organism evidence="1 2">
    <name type="scientific">Enterococcus thailandicus</name>
    <dbReference type="NCBI Taxonomy" id="417368"/>
    <lineage>
        <taxon>Bacteria</taxon>
        <taxon>Bacillati</taxon>
        <taxon>Bacillota</taxon>
        <taxon>Bacilli</taxon>
        <taxon>Lactobacillales</taxon>
        <taxon>Enterococcaceae</taxon>
        <taxon>Enterococcus</taxon>
    </lineage>
</organism>
<proteinExistence type="predicted"/>
<sequence>MDKDSDLREQGRVDTDYYIRKNDNNIISDKEFEKLLKDDSNNFELIYEVK</sequence>
<dbReference type="Proteomes" id="UP000321361">
    <property type="component" value="Unassembled WGS sequence"/>
</dbReference>
<dbReference type="AlphaFoldDB" id="A0A510WBP2"/>
<comment type="caution">
    <text evidence="1">The sequence shown here is derived from an EMBL/GenBank/DDBJ whole genome shotgun (WGS) entry which is preliminary data.</text>
</comment>
<evidence type="ECO:0000313" key="2">
    <source>
        <dbReference type="Proteomes" id="UP000321361"/>
    </source>
</evidence>
<dbReference type="EMBL" id="BJUG01000001">
    <property type="protein sequence ID" value="GEK35881.1"/>
    <property type="molecule type" value="Genomic_DNA"/>
</dbReference>
<evidence type="ECO:0000313" key="1">
    <source>
        <dbReference type="EMBL" id="GEK35881.1"/>
    </source>
</evidence>
<reference evidence="1 2" key="1">
    <citation type="submission" date="2019-07" db="EMBL/GenBank/DDBJ databases">
        <title>Whole genome shotgun sequence of Enterococcus thailandicus NBRC 101867.</title>
        <authorList>
            <person name="Hosoyama A."/>
            <person name="Uohara A."/>
            <person name="Ohji S."/>
            <person name="Ichikawa N."/>
        </authorList>
    </citation>
    <scope>NUCLEOTIDE SEQUENCE [LARGE SCALE GENOMIC DNA]</scope>
    <source>
        <strain evidence="1 2">NBRC 101867</strain>
    </source>
</reference>
<accession>A0A510WBP2</accession>